<dbReference type="EMBL" id="BJVY01000051">
    <property type="protein sequence ID" value="GEL74608.1"/>
    <property type="molecule type" value="Genomic_DNA"/>
</dbReference>
<proteinExistence type="predicted"/>
<dbReference type="RefSeq" id="WP_143043176.1">
    <property type="nucleotide sequence ID" value="NZ_BJVY01000051.1"/>
</dbReference>
<accession>A0A511HLZ7</accession>
<reference evidence="1 4" key="2">
    <citation type="submission" date="2019-07" db="EMBL/GenBank/DDBJ databases">
        <title>Whole genome shotgun sequence of Myxococcus virescens NBRC 100334.</title>
        <authorList>
            <person name="Hosoyama A."/>
            <person name="Uohara A."/>
            <person name="Ohji S."/>
            <person name="Ichikawa N."/>
        </authorList>
    </citation>
    <scope>NUCLEOTIDE SEQUENCE [LARGE SCALE GENOMIC DNA]</scope>
    <source>
        <strain evidence="1 4">NBRC 100334</strain>
    </source>
</reference>
<keyword evidence="3" id="KW-1185">Reference proteome</keyword>
<gene>
    <name evidence="1" type="ORF">MVI01_63920</name>
    <name evidence="2" type="ORF">SAMN04488504_108140</name>
</gene>
<dbReference type="Pfam" id="PF20505">
    <property type="entry name" value="DUF6731"/>
    <property type="match status" value="1"/>
</dbReference>
<name>A0A511HLZ7_9BACT</name>
<evidence type="ECO:0000313" key="3">
    <source>
        <dbReference type="Proteomes" id="UP000198717"/>
    </source>
</evidence>
<evidence type="ECO:0000313" key="1">
    <source>
        <dbReference type="EMBL" id="GEL74608.1"/>
    </source>
</evidence>
<comment type="caution">
    <text evidence="1">The sequence shown here is derived from an EMBL/GenBank/DDBJ whole genome shotgun (WGS) entry which is preliminary data.</text>
</comment>
<dbReference type="Proteomes" id="UP000198717">
    <property type="component" value="Unassembled WGS sequence"/>
</dbReference>
<dbReference type="EMBL" id="FNAJ01000008">
    <property type="protein sequence ID" value="SDE54336.1"/>
    <property type="molecule type" value="Genomic_DNA"/>
</dbReference>
<protein>
    <submittedName>
        <fullName evidence="1">Uncharacterized protein</fullName>
    </submittedName>
</protein>
<evidence type="ECO:0000313" key="4">
    <source>
        <dbReference type="Proteomes" id="UP000321224"/>
    </source>
</evidence>
<sequence>MAKSRRMTVHFYRVNMPQGHEFQTLLNTVFGFSAAERSIEVGGVPYRLESLTMDSRYCEGEMVRLREDYHPGKYRMDAQGATDLGLAEDELIGEETAFIYDTSLNILGLQKVHGGVAAGAFAGYFRRFIPTAADAFGLEVVLSADPVRQMTQLREVKTFEVEVAAVPTDVFHGMDTMKALARTQAESGATRVTLSLGMGRTRGGAIERNFVDGLLSNLLRVFAEEEHGKNAIKKLKVGGPTGEDLEVPIIDLLSHRLVHYQRYEWDDRYVPYTMRRPLVKWAYEARENELRTAYGPRANL</sequence>
<dbReference type="Proteomes" id="UP000321224">
    <property type="component" value="Unassembled WGS sequence"/>
</dbReference>
<dbReference type="AlphaFoldDB" id="A0A511HLZ7"/>
<organism evidence="1 4">
    <name type="scientific">Myxococcus virescens</name>
    <dbReference type="NCBI Taxonomy" id="83456"/>
    <lineage>
        <taxon>Bacteria</taxon>
        <taxon>Pseudomonadati</taxon>
        <taxon>Myxococcota</taxon>
        <taxon>Myxococcia</taxon>
        <taxon>Myxococcales</taxon>
        <taxon>Cystobacterineae</taxon>
        <taxon>Myxococcaceae</taxon>
        <taxon>Myxococcus</taxon>
    </lineage>
</organism>
<evidence type="ECO:0000313" key="2">
    <source>
        <dbReference type="EMBL" id="SDE54336.1"/>
    </source>
</evidence>
<reference evidence="2 3" key="1">
    <citation type="submission" date="2016-10" db="EMBL/GenBank/DDBJ databases">
        <authorList>
            <person name="Varghese N."/>
            <person name="Submissions S."/>
        </authorList>
    </citation>
    <scope>NUCLEOTIDE SEQUENCE [LARGE SCALE GENOMIC DNA]</scope>
    <source>
        <strain evidence="2 3">DSM 2260</strain>
    </source>
</reference>
<dbReference type="InterPro" id="IPR046618">
    <property type="entry name" value="DUF6731"/>
</dbReference>